<dbReference type="AlphaFoldDB" id="A0A4R5MIG9"/>
<sequence>MNIWIAGTIEEVKEAAETGLVTAVITNPTVIADWTKTGRSLEEVSKEVIESTKLPLYVQLRSETKLQFLKETEYLKKISDAIIPKIPSTLEGLSAAKILEDNGTETLITTVVSINQAYACAAAGATTICPYLNRLQEADEDALAFIKNTADMFKRVAAKTKIMPASVRTTLDIEQALIAGSDGVIIFYPLFKEMFHHKVTSSSLTSFNEDWTKIPYHF</sequence>
<dbReference type="Gene3D" id="3.20.20.70">
    <property type="entry name" value="Aldolase class I"/>
    <property type="match status" value="1"/>
</dbReference>
<dbReference type="InterPro" id="IPR001585">
    <property type="entry name" value="TAL/FSA"/>
</dbReference>
<dbReference type="EMBL" id="SJCY01000010">
    <property type="protein sequence ID" value="TDG35354.1"/>
    <property type="molecule type" value="Genomic_DNA"/>
</dbReference>
<organism evidence="2 3">
    <name type="scientific">Pedobacter changchengzhani</name>
    <dbReference type="NCBI Taxonomy" id="2529274"/>
    <lineage>
        <taxon>Bacteria</taxon>
        <taxon>Pseudomonadati</taxon>
        <taxon>Bacteroidota</taxon>
        <taxon>Sphingobacteriia</taxon>
        <taxon>Sphingobacteriales</taxon>
        <taxon>Sphingobacteriaceae</taxon>
        <taxon>Pedobacter</taxon>
    </lineage>
</organism>
<evidence type="ECO:0008006" key="4">
    <source>
        <dbReference type="Google" id="ProtNLM"/>
    </source>
</evidence>
<evidence type="ECO:0000256" key="1">
    <source>
        <dbReference type="ARBA" id="ARBA00023270"/>
    </source>
</evidence>
<protein>
    <recommendedName>
        <fullName evidence="4">Transaldolase</fullName>
    </recommendedName>
</protein>
<proteinExistence type="predicted"/>
<keyword evidence="1" id="KW-0704">Schiff base</keyword>
<comment type="caution">
    <text evidence="2">The sequence shown here is derived from an EMBL/GenBank/DDBJ whole genome shotgun (WGS) entry which is preliminary data.</text>
</comment>
<dbReference type="InterPro" id="IPR013785">
    <property type="entry name" value="Aldolase_TIM"/>
</dbReference>
<dbReference type="GO" id="GO:0005975">
    <property type="term" value="P:carbohydrate metabolic process"/>
    <property type="evidence" value="ECO:0007669"/>
    <property type="project" value="InterPro"/>
</dbReference>
<accession>A0A4R5MIG9</accession>
<dbReference type="PANTHER" id="PTHR10683">
    <property type="entry name" value="TRANSALDOLASE"/>
    <property type="match status" value="1"/>
</dbReference>
<dbReference type="Pfam" id="PF00923">
    <property type="entry name" value="TAL_FSA"/>
    <property type="match status" value="1"/>
</dbReference>
<dbReference type="Proteomes" id="UP000295668">
    <property type="component" value="Unassembled WGS sequence"/>
</dbReference>
<dbReference type="PANTHER" id="PTHR10683:SF28">
    <property type="entry name" value="TRANSALDOLASE C"/>
    <property type="match status" value="1"/>
</dbReference>
<evidence type="ECO:0000313" key="2">
    <source>
        <dbReference type="EMBL" id="TDG35354.1"/>
    </source>
</evidence>
<dbReference type="OrthoDB" id="9807051at2"/>
<gene>
    <name evidence="2" type="ORF">EZJ43_13700</name>
</gene>
<keyword evidence="3" id="KW-1185">Reference proteome</keyword>
<dbReference type="SUPFAM" id="SSF51569">
    <property type="entry name" value="Aldolase"/>
    <property type="match status" value="1"/>
</dbReference>
<dbReference type="RefSeq" id="WP_133263284.1">
    <property type="nucleotide sequence ID" value="NZ_SJCY01000010.1"/>
</dbReference>
<evidence type="ECO:0000313" key="3">
    <source>
        <dbReference type="Proteomes" id="UP000295668"/>
    </source>
</evidence>
<reference evidence="2 3" key="1">
    <citation type="submission" date="2019-02" db="EMBL/GenBank/DDBJ databases">
        <title>Pedobacter sp. nov., a novel speices isolated from soil of pinguins habitat in Antarcitica.</title>
        <authorList>
            <person name="He R.-H."/>
        </authorList>
    </citation>
    <scope>NUCLEOTIDE SEQUENCE [LARGE SCALE GENOMIC DNA]</scope>
    <source>
        <strain evidence="2 3">E01020</strain>
    </source>
</reference>
<name>A0A4R5MIG9_9SPHI</name>